<evidence type="ECO:0000256" key="1">
    <source>
        <dbReference type="SAM" id="MobiDB-lite"/>
    </source>
</evidence>
<feature type="compositionally biased region" description="Low complexity" evidence="1">
    <location>
        <begin position="89"/>
        <end position="98"/>
    </location>
</feature>
<name>A0AAW0AGS2_9AGAR</name>
<sequence>MASGNRDRLVDVDVEIACPTRSSHADPTDNVSAGVTRIQTSSALGQSQTQVAAEWLACVELCIAQTLPTPTPRLATQPSLGLYPRPYKSPDNASAHAASSDDPRQAVNYRSCKTLTARTPWHRRRRSDVVDNCLRRVDTAVDALWASSSSNAIPKRRKCTSRMPSPPIMIVDVEVPHESIPTPPPRTCTRGARRQAHHIVISYRERNRPDGVGVEARISSAQIHLQGFSTAGTGQRSDTSNPPTNDRARIISVVPTSGGSEKIRTQAREGATGKQANGYPWGRNRARKSRGHWRNTPQDHDASKLPCRSQRKGMRHPSEASECREAKIPSSDLNETHILNTARHGSDGSSTHRSTSSVFYRLSCMRALRQIADVEGGNKEGGGHIDGECESGKNETQCGFQNPQRQRTSGGKWWCGERTEEIEQGPIGLSVVIFSVERRADKILAKKEKECQLRQIDAQTRKTKSELDGGMPTRCI</sequence>
<dbReference type="AlphaFoldDB" id="A0AAW0AGS2"/>
<comment type="caution">
    <text evidence="2">The sequence shown here is derived from an EMBL/GenBank/DDBJ whole genome shotgun (WGS) entry which is preliminary data.</text>
</comment>
<feature type="compositionally biased region" description="Polar residues" evidence="1">
    <location>
        <begin position="228"/>
        <end position="244"/>
    </location>
</feature>
<reference evidence="2 3" key="1">
    <citation type="journal article" date="2024" name="J Genomics">
        <title>Draft genome sequencing and assembly of Favolaschia claudopus CIRM-BRFM 2984 isolated from oak limbs.</title>
        <authorList>
            <person name="Navarro D."/>
            <person name="Drula E."/>
            <person name="Chaduli D."/>
            <person name="Cazenave R."/>
            <person name="Ahrendt S."/>
            <person name="Wang J."/>
            <person name="Lipzen A."/>
            <person name="Daum C."/>
            <person name="Barry K."/>
            <person name="Grigoriev I.V."/>
            <person name="Favel A."/>
            <person name="Rosso M.N."/>
            <person name="Martin F."/>
        </authorList>
    </citation>
    <scope>NUCLEOTIDE SEQUENCE [LARGE SCALE GENOMIC DNA]</scope>
    <source>
        <strain evidence="2 3">CIRM-BRFM 2984</strain>
    </source>
</reference>
<dbReference type="EMBL" id="JAWWNJ010000070">
    <property type="protein sequence ID" value="KAK7007634.1"/>
    <property type="molecule type" value="Genomic_DNA"/>
</dbReference>
<feature type="region of interest" description="Disordered" evidence="1">
    <location>
        <begin position="73"/>
        <end position="105"/>
    </location>
</feature>
<organism evidence="2 3">
    <name type="scientific">Favolaschia claudopus</name>
    <dbReference type="NCBI Taxonomy" id="2862362"/>
    <lineage>
        <taxon>Eukaryota</taxon>
        <taxon>Fungi</taxon>
        <taxon>Dikarya</taxon>
        <taxon>Basidiomycota</taxon>
        <taxon>Agaricomycotina</taxon>
        <taxon>Agaricomycetes</taxon>
        <taxon>Agaricomycetidae</taxon>
        <taxon>Agaricales</taxon>
        <taxon>Marasmiineae</taxon>
        <taxon>Mycenaceae</taxon>
        <taxon>Favolaschia</taxon>
    </lineage>
</organism>
<feature type="compositionally biased region" description="Basic residues" evidence="1">
    <location>
        <begin position="284"/>
        <end position="293"/>
    </location>
</feature>
<keyword evidence="3" id="KW-1185">Reference proteome</keyword>
<feature type="region of interest" description="Disordered" evidence="1">
    <location>
        <begin position="228"/>
        <end position="334"/>
    </location>
</feature>
<dbReference type="Proteomes" id="UP001362999">
    <property type="component" value="Unassembled WGS sequence"/>
</dbReference>
<evidence type="ECO:0000313" key="2">
    <source>
        <dbReference type="EMBL" id="KAK7007634.1"/>
    </source>
</evidence>
<feature type="compositionally biased region" description="Basic and acidic residues" evidence="1">
    <location>
        <begin position="316"/>
        <end position="327"/>
    </location>
</feature>
<protein>
    <submittedName>
        <fullName evidence="2">Uncharacterized protein</fullName>
    </submittedName>
</protein>
<gene>
    <name evidence="2" type="ORF">R3P38DRAFT_3365922</name>
</gene>
<accession>A0AAW0AGS2</accession>
<evidence type="ECO:0000313" key="3">
    <source>
        <dbReference type="Proteomes" id="UP001362999"/>
    </source>
</evidence>
<proteinExistence type="predicted"/>